<proteinExistence type="predicted"/>
<feature type="transmembrane region" description="Helical" evidence="6">
    <location>
        <begin position="59"/>
        <end position="77"/>
    </location>
</feature>
<evidence type="ECO:0000313" key="7">
    <source>
        <dbReference type="EMBL" id="ELU43845.1"/>
    </source>
</evidence>
<reference evidence="7 8" key="1">
    <citation type="journal article" date="2013" name="Nat. Commun.">
        <title>The evolution and pathogenic mechanisms of the rice sheath blight pathogen.</title>
        <authorList>
            <person name="Zheng A."/>
            <person name="Lin R."/>
            <person name="Xu L."/>
            <person name="Qin P."/>
            <person name="Tang C."/>
            <person name="Ai P."/>
            <person name="Zhang D."/>
            <person name="Liu Y."/>
            <person name="Sun Z."/>
            <person name="Feng H."/>
            <person name="Wang Y."/>
            <person name="Chen Y."/>
            <person name="Liang X."/>
            <person name="Fu R."/>
            <person name="Li Q."/>
            <person name="Zhang J."/>
            <person name="Yu X."/>
            <person name="Xie Z."/>
            <person name="Ding L."/>
            <person name="Guan P."/>
            <person name="Tang J."/>
            <person name="Liang Y."/>
            <person name="Wang S."/>
            <person name="Deng Q."/>
            <person name="Li S."/>
            <person name="Zhu J."/>
            <person name="Wang L."/>
            <person name="Liu H."/>
            <person name="Li P."/>
        </authorList>
    </citation>
    <scope>NUCLEOTIDE SEQUENCE [LARGE SCALE GENOMIC DNA]</scope>
    <source>
        <strain evidence="8">AG-1 IA</strain>
    </source>
</reference>
<evidence type="ECO:0000256" key="1">
    <source>
        <dbReference type="ARBA" id="ARBA00004141"/>
    </source>
</evidence>
<feature type="transmembrane region" description="Helical" evidence="6">
    <location>
        <begin position="271"/>
        <end position="293"/>
    </location>
</feature>
<evidence type="ECO:0000256" key="2">
    <source>
        <dbReference type="ARBA" id="ARBA00022692"/>
    </source>
</evidence>
<comment type="caution">
    <text evidence="7">The sequence shown here is derived from an EMBL/GenBank/DDBJ whole genome shotgun (WGS) entry which is preliminary data.</text>
</comment>
<dbReference type="GO" id="GO:0022857">
    <property type="term" value="F:transmembrane transporter activity"/>
    <property type="evidence" value="ECO:0007669"/>
    <property type="project" value="TreeGrafter"/>
</dbReference>
<keyword evidence="2 6" id="KW-0812">Transmembrane</keyword>
<keyword evidence="4 6" id="KW-0472">Membrane</keyword>
<organism evidence="7 8">
    <name type="scientific">Thanatephorus cucumeris (strain AG1-IA)</name>
    <name type="common">Rice sheath blight fungus</name>
    <name type="synonym">Rhizoctonia solani</name>
    <dbReference type="NCBI Taxonomy" id="983506"/>
    <lineage>
        <taxon>Eukaryota</taxon>
        <taxon>Fungi</taxon>
        <taxon>Dikarya</taxon>
        <taxon>Basidiomycota</taxon>
        <taxon>Agaricomycotina</taxon>
        <taxon>Agaricomycetes</taxon>
        <taxon>Cantharellales</taxon>
        <taxon>Ceratobasidiaceae</taxon>
        <taxon>Rhizoctonia</taxon>
        <taxon>Rhizoctonia solani AG-1</taxon>
    </lineage>
</organism>
<dbReference type="OMA" id="LAPKPMM"/>
<evidence type="ECO:0000256" key="5">
    <source>
        <dbReference type="SAM" id="MobiDB-lite"/>
    </source>
</evidence>
<name>L8X0W1_THACA</name>
<gene>
    <name evidence="7" type="ORF">AG1IA_02107</name>
</gene>
<keyword evidence="3 6" id="KW-1133">Transmembrane helix</keyword>
<dbReference type="PANTHER" id="PTHR23501:SF58">
    <property type="entry name" value="LOW AFFINITY HEME TRANSPORTER STR3"/>
    <property type="match status" value="1"/>
</dbReference>
<dbReference type="PANTHER" id="PTHR23501">
    <property type="entry name" value="MAJOR FACILITATOR SUPERFAMILY"/>
    <property type="match status" value="1"/>
</dbReference>
<evidence type="ECO:0000256" key="3">
    <source>
        <dbReference type="ARBA" id="ARBA00022989"/>
    </source>
</evidence>
<dbReference type="EMBL" id="AFRT01000474">
    <property type="protein sequence ID" value="ELU43845.1"/>
    <property type="molecule type" value="Genomic_DNA"/>
</dbReference>
<feature type="region of interest" description="Disordered" evidence="5">
    <location>
        <begin position="1"/>
        <end position="31"/>
    </location>
</feature>
<keyword evidence="8" id="KW-1185">Reference proteome</keyword>
<evidence type="ECO:0000256" key="6">
    <source>
        <dbReference type="SAM" id="Phobius"/>
    </source>
</evidence>
<feature type="compositionally biased region" description="Basic and acidic residues" evidence="5">
    <location>
        <begin position="1"/>
        <end position="17"/>
    </location>
</feature>
<dbReference type="Proteomes" id="UP000011668">
    <property type="component" value="Unassembled WGS sequence"/>
</dbReference>
<feature type="transmembrane region" description="Helical" evidence="6">
    <location>
        <begin position="341"/>
        <end position="361"/>
    </location>
</feature>
<comment type="subcellular location">
    <subcellularLocation>
        <location evidence="1">Membrane</location>
        <topology evidence="1">Multi-pass membrane protein</topology>
    </subcellularLocation>
</comment>
<accession>L8X0W1</accession>
<feature type="transmembrane region" description="Helical" evidence="6">
    <location>
        <begin position="419"/>
        <end position="439"/>
    </location>
</feature>
<evidence type="ECO:0000313" key="8">
    <source>
        <dbReference type="Proteomes" id="UP000011668"/>
    </source>
</evidence>
<dbReference type="STRING" id="983506.L8X0W1"/>
<feature type="transmembrane region" description="Helical" evidence="6">
    <location>
        <begin position="367"/>
        <end position="385"/>
    </location>
</feature>
<feature type="region of interest" description="Disordered" evidence="5">
    <location>
        <begin position="673"/>
        <end position="694"/>
    </location>
</feature>
<dbReference type="GO" id="GO:0005886">
    <property type="term" value="C:plasma membrane"/>
    <property type="evidence" value="ECO:0007669"/>
    <property type="project" value="TreeGrafter"/>
</dbReference>
<dbReference type="OrthoDB" id="2241241at2759"/>
<protein>
    <submittedName>
        <fullName evidence="7">Uncharacterized protein</fullName>
    </submittedName>
</protein>
<evidence type="ECO:0000256" key="4">
    <source>
        <dbReference type="ARBA" id="ARBA00023136"/>
    </source>
</evidence>
<sequence>MNPHDRSSVSSDNDQKVDAGPATPQLRDEPHHVPAVVPDVERNPGVARVEALHRHLGGLWRWTLYISIGALAYIYSLDQNTTSNYLPLATSSFGQHAFIGTIGTAEGIITAVGKPCIAKIADLFSRPTAYIVVREYKLNSNLDNIELTGNSIAANILPRLHSCCFCADCLRDCRRNGLVHSVSLCKQKRRGTRSTYFLLSGHTGLDLVTDIIIADITPLKWRGFATALPSAPFILNAFISAEIVTGVTNGPGWRWGFLPSWSKLFFNASKLIHRFAIIVPAVMVPAIITLFTADRRAKKNGELAFGASPNERRRIEKTDEAAVPRQPLWLQFKDVAIKMDLFGLVLIGFIFGLILFPISLAKTVRGGWSNLGVVLIPVFIVYERFFAPVAIMPKRIITNRAFLVAVVLNSPRNTREWVYFNNTMTITLCVFGLVAGLILRYTGRYKVFGTVGKFRALANKHLHSSFKLLDYAFVACMRSYLIRWFYSLIVTKYRGLGLMVAANGAIAPTVQLDLRSGPPLRRLSGRESMQHSTSHQFIIPPSSDMPDNLVKYLPGVPEATIKKLYGSIRSARTAAPAIREGVIKALRLAPCSSARLGSVSPNTVFIEGPDSKLQIAAFISLLLAFLMPNFFLGDTHNAVDGKNVAGEVTAEATVGTSNQPIGERAAAEAQQARESLVAPSAGQNGVRQRSSDKRRHHRLMEHALIFSA</sequence>
<dbReference type="AlphaFoldDB" id="L8X0W1"/>
<dbReference type="HOGENOM" id="CLU_012970_2_2_1"/>
<feature type="transmembrane region" description="Helical" evidence="6">
    <location>
        <begin position="196"/>
        <end position="214"/>
    </location>
</feature>